<evidence type="ECO:0000259" key="2">
    <source>
        <dbReference type="Pfam" id="PF20263"/>
    </source>
</evidence>
<evidence type="ECO:0000313" key="3">
    <source>
        <dbReference type="EMBL" id="KAJ7630762.1"/>
    </source>
</evidence>
<dbReference type="AlphaFoldDB" id="A0AAD7FPJ2"/>
<dbReference type="Proteomes" id="UP001221142">
    <property type="component" value="Unassembled WGS sequence"/>
</dbReference>
<dbReference type="EMBL" id="JARKIF010000009">
    <property type="protein sequence ID" value="KAJ7630762.1"/>
    <property type="molecule type" value="Genomic_DNA"/>
</dbReference>
<name>A0AAD7FPJ2_9AGAR</name>
<reference evidence="3" key="1">
    <citation type="submission" date="2023-03" db="EMBL/GenBank/DDBJ databases">
        <title>Massive genome expansion in bonnet fungi (Mycena s.s.) driven by repeated elements and novel gene families across ecological guilds.</title>
        <authorList>
            <consortium name="Lawrence Berkeley National Laboratory"/>
            <person name="Harder C.B."/>
            <person name="Miyauchi S."/>
            <person name="Viragh M."/>
            <person name="Kuo A."/>
            <person name="Thoen E."/>
            <person name="Andreopoulos B."/>
            <person name="Lu D."/>
            <person name="Skrede I."/>
            <person name="Drula E."/>
            <person name="Henrissat B."/>
            <person name="Morin E."/>
            <person name="Kohler A."/>
            <person name="Barry K."/>
            <person name="LaButti K."/>
            <person name="Morin E."/>
            <person name="Salamov A."/>
            <person name="Lipzen A."/>
            <person name="Mereny Z."/>
            <person name="Hegedus B."/>
            <person name="Baldrian P."/>
            <person name="Stursova M."/>
            <person name="Weitz H."/>
            <person name="Taylor A."/>
            <person name="Grigoriev I.V."/>
            <person name="Nagy L.G."/>
            <person name="Martin F."/>
            <person name="Kauserud H."/>
        </authorList>
    </citation>
    <scope>NUCLEOTIDE SEQUENCE</scope>
    <source>
        <strain evidence="3">9284</strain>
    </source>
</reference>
<protein>
    <recommendedName>
        <fullName evidence="2">LYR motif-containing protein Cup1-like N-terminal domain-containing protein</fullName>
    </recommendedName>
</protein>
<comment type="caution">
    <text evidence="3">The sequence shown here is derived from an EMBL/GenBank/DDBJ whole genome shotgun (WGS) entry which is preliminary data.</text>
</comment>
<evidence type="ECO:0000256" key="1">
    <source>
        <dbReference type="SAM" id="MobiDB-lite"/>
    </source>
</evidence>
<feature type="domain" description="LYR motif-containing protein Cup1-like N-terminal" evidence="2">
    <location>
        <begin position="8"/>
        <end position="92"/>
    </location>
</feature>
<evidence type="ECO:0000313" key="4">
    <source>
        <dbReference type="Proteomes" id="UP001221142"/>
    </source>
</evidence>
<keyword evidence="4" id="KW-1185">Reference proteome</keyword>
<gene>
    <name evidence="3" type="ORF">FB45DRAFT_545811</name>
</gene>
<sequence>MKSPIVPLYRAFLRQARKLPHIYLRQFWRIKASDDVRAVLKTELPHLREKRLKRIARNVRLLESANAQHRRAFTNVLNIAYGRKGKLKRELLEPLLHDPTAAKPPRIIPAVESSRPPVYSKELKALLTSGVSRTTKALSEPQLAFPPTLPSRADPSSDQARLLGPLSKRRQVNIRWRYFTAESKKVWLPLQVVVGDSTSQREDVREAGIRALPMQGLHVHEDVESIAAPSPHISRWVRRRYRSLLDHLPILTYNSVRGKYTVSSSPNRLGQEATVKVDSSDLLWMQNKPSPRAK</sequence>
<dbReference type="Pfam" id="PF20263">
    <property type="entry name" value="LYRM2-like"/>
    <property type="match status" value="1"/>
</dbReference>
<dbReference type="InterPro" id="IPR046896">
    <property type="entry name" value="Cup1-like_N"/>
</dbReference>
<organism evidence="3 4">
    <name type="scientific">Roridomyces roridus</name>
    <dbReference type="NCBI Taxonomy" id="1738132"/>
    <lineage>
        <taxon>Eukaryota</taxon>
        <taxon>Fungi</taxon>
        <taxon>Dikarya</taxon>
        <taxon>Basidiomycota</taxon>
        <taxon>Agaricomycotina</taxon>
        <taxon>Agaricomycetes</taxon>
        <taxon>Agaricomycetidae</taxon>
        <taxon>Agaricales</taxon>
        <taxon>Marasmiineae</taxon>
        <taxon>Mycenaceae</taxon>
        <taxon>Roridomyces</taxon>
    </lineage>
</organism>
<proteinExistence type="predicted"/>
<accession>A0AAD7FPJ2</accession>
<feature type="region of interest" description="Disordered" evidence="1">
    <location>
        <begin position="138"/>
        <end position="159"/>
    </location>
</feature>